<evidence type="ECO:0000259" key="5">
    <source>
        <dbReference type="PROSITE" id="PS50983"/>
    </source>
</evidence>
<dbReference type="PROSITE" id="PS00041">
    <property type="entry name" value="HTH_ARAC_FAMILY_1"/>
    <property type="match status" value="1"/>
</dbReference>
<dbReference type="AlphaFoldDB" id="S9TSJ5"/>
<feature type="domain" description="HTH araC/xylS-type" evidence="4">
    <location>
        <begin position="179"/>
        <end position="277"/>
    </location>
</feature>
<comment type="caution">
    <text evidence="6">The sequence shown here is derived from an EMBL/GenBank/DDBJ whole genome shotgun (WGS) entry which is preliminary data.</text>
</comment>
<dbReference type="InterPro" id="IPR009057">
    <property type="entry name" value="Homeodomain-like_sf"/>
</dbReference>
<evidence type="ECO:0000313" key="7">
    <source>
        <dbReference type="Proteomes" id="UP000015344"/>
    </source>
</evidence>
<evidence type="ECO:0000313" key="6">
    <source>
        <dbReference type="EMBL" id="EPY05271.1"/>
    </source>
</evidence>
<evidence type="ECO:0000256" key="3">
    <source>
        <dbReference type="ARBA" id="ARBA00023163"/>
    </source>
</evidence>
<dbReference type="PROSITE" id="PS01124">
    <property type="entry name" value="HTH_ARAC_FAMILY_2"/>
    <property type="match status" value="1"/>
</dbReference>
<dbReference type="Gene3D" id="1.10.10.60">
    <property type="entry name" value="Homeodomain-like"/>
    <property type="match status" value="2"/>
</dbReference>
<dbReference type="SUPFAM" id="SSF53807">
    <property type="entry name" value="Helical backbone' metal receptor"/>
    <property type="match status" value="1"/>
</dbReference>
<dbReference type="Pfam" id="PF12833">
    <property type="entry name" value="HTH_18"/>
    <property type="match status" value="1"/>
</dbReference>
<keyword evidence="2" id="KW-0238">DNA-binding</keyword>
<reference evidence="6 7" key="1">
    <citation type="submission" date="2013-05" db="EMBL/GenBank/DDBJ databases">
        <authorList>
            <person name="Strain E.A."/>
            <person name="Brown E."/>
            <person name="Allard M.W."/>
            <person name="Luo Y.L."/>
        </authorList>
    </citation>
    <scope>NUCLEOTIDE SEQUENCE [LARGE SCALE GENOMIC DNA]</scope>
    <source>
        <strain evidence="6 7">TS-15</strain>
    </source>
</reference>
<sequence>MVKEDIHNAFLHKTLLEIKEMEQVAIHDSRKWEKKELISHMLLFVVKGKGKLYMNDGCNAAELLPNTVFLLPVGSVLAAECAAEHGLHLYKIEFDIYRAMEWSDKRRVYEKELTLPVSGEIRVEQQHRIRRLIRLLCKDSPSITRMAHSPYQPHLHDILSVIFENRTSRILDSTDNLLDCTIEYMQQAFSTNITLAKLADLAGMNPSYYSQLFKRKMKKSPTEYLTDLRMNQAKQQLLQPSGKIRDIARDVGYKDEFYFSRRFKACSGIAPTAYMKKRHIHIVSLSQPYTDHLFTLGVKPFVLHIDKEAPMMSMPVYDRMWERYRETLLKNKPDMILCKDHISQQMNRYFGDIAPIVTIPWKRLDVFGHMREIARLVGKENAAHEWIARHEERVERDQKKVKAMIGEGTVGLLTFVDHKVKLYGARNIGHVFYRSLNLSPPDKIRREIDKHLPGTIFNWMSATTANLSDCDTDYLFLVTKSEEWARDSIKELQQSEGWRSLPAVKYGNVHVLDWDKWMMYSPRSIESQLNEAVSLLMAAK</sequence>
<dbReference type="Pfam" id="PF01497">
    <property type="entry name" value="Peripla_BP_2"/>
    <property type="match status" value="1"/>
</dbReference>
<evidence type="ECO:0000259" key="4">
    <source>
        <dbReference type="PROSITE" id="PS01124"/>
    </source>
</evidence>
<dbReference type="Gene3D" id="3.40.50.1980">
    <property type="entry name" value="Nitrogenase molybdenum iron protein domain"/>
    <property type="match status" value="2"/>
</dbReference>
<dbReference type="PROSITE" id="PS50983">
    <property type="entry name" value="FE_B12_PBP"/>
    <property type="match status" value="1"/>
</dbReference>
<dbReference type="InterPro" id="IPR018060">
    <property type="entry name" value="HTH_AraC"/>
</dbReference>
<accession>S9TSJ5</accession>
<evidence type="ECO:0000256" key="1">
    <source>
        <dbReference type="ARBA" id="ARBA00023015"/>
    </source>
</evidence>
<dbReference type="GO" id="GO:0003700">
    <property type="term" value="F:DNA-binding transcription factor activity"/>
    <property type="evidence" value="ECO:0007669"/>
    <property type="project" value="InterPro"/>
</dbReference>
<dbReference type="GO" id="GO:0043565">
    <property type="term" value="F:sequence-specific DNA binding"/>
    <property type="evidence" value="ECO:0007669"/>
    <property type="project" value="InterPro"/>
</dbReference>
<dbReference type="PANTHER" id="PTHR43280:SF28">
    <property type="entry name" value="HTH-TYPE TRANSCRIPTIONAL ACTIVATOR RHAS"/>
    <property type="match status" value="1"/>
</dbReference>
<dbReference type="InterPro" id="IPR002491">
    <property type="entry name" value="ABC_transptr_periplasmic_BD"/>
</dbReference>
<dbReference type="SMART" id="SM00342">
    <property type="entry name" value="HTH_ARAC"/>
    <property type="match status" value="1"/>
</dbReference>
<dbReference type="Proteomes" id="UP000015344">
    <property type="component" value="Unassembled WGS sequence"/>
</dbReference>
<organism evidence="6 7">
    <name type="scientific">Paenibacillus alvei TS-15</name>
    <dbReference type="NCBI Taxonomy" id="1117108"/>
    <lineage>
        <taxon>Bacteria</taxon>
        <taxon>Bacillati</taxon>
        <taxon>Bacillota</taxon>
        <taxon>Bacilli</taxon>
        <taxon>Bacillales</taxon>
        <taxon>Paenibacillaceae</taxon>
        <taxon>Paenibacillus</taxon>
    </lineage>
</organism>
<keyword evidence="3" id="KW-0804">Transcription</keyword>
<proteinExistence type="predicted"/>
<dbReference type="PATRIC" id="fig|1117108.3.peg.4411"/>
<dbReference type="eggNOG" id="COG2207">
    <property type="taxonomic scope" value="Bacteria"/>
</dbReference>
<dbReference type="SUPFAM" id="SSF46689">
    <property type="entry name" value="Homeodomain-like"/>
    <property type="match status" value="2"/>
</dbReference>
<protein>
    <submittedName>
        <fullName evidence="6">AraC family transcriptional regulator</fullName>
    </submittedName>
</protein>
<name>S9TSJ5_PAEAL</name>
<dbReference type="eggNOG" id="COG0614">
    <property type="taxonomic scope" value="Bacteria"/>
</dbReference>
<feature type="domain" description="Fe/B12 periplasmic-binding" evidence="5">
    <location>
        <begin position="281"/>
        <end position="540"/>
    </location>
</feature>
<dbReference type="PANTHER" id="PTHR43280">
    <property type="entry name" value="ARAC-FAMILY TRANSCRIPTIONAL REGULATOR"/>
    <property type="match status" value="1"/>
</dbReference>
<dbReference type="InterPro" id="IPR018062">
    <property type="entry name" value="HTH_AraC-typ_CS"/>
</dbReference>
<evidence type="ECO:0000256" key="2">
    <source>
        <dbReference type="ARBA" id="ARBA00023125"/>
    </source>
</evidence>
<gene>
    <name evidence="6" type="ORF">PAALTS15_21398</name>
</gene>
<dbReference type="EMBL" id="ATMT01000069">
    <property type="protein sequence ID" value="EPY05271.1"/>
    <property type="molecule type" value="Genomic_DNA"/>
</dbReference>
<keyword evidence="1" id="KW-0805">Transcription regulation</keyword>